<protein>
    <submittedName>
        <fullName evidence="1">Uncharacterized protein</fullName>
    </submittedName>
</protein>
<evidence type="ECO:0000313" key="2">
    <source>
        <dbReference type="Proteomes" id="UP000054217"/>
    </source>
</evidence>
<dbReference type="AlphaFoldDB" id="A0A0C3PZB7"/>
<dbReference type="InParanoid" id="A0A0C3PZB7"/>
<organism evidence="1 2">
    <name type="scientific">Pisolithus tinctorius Marx 270</name>
    <dbReference type="NCBI Taxonomy" id="870435"/>
    <lineage>
        <taxon>Eukaryota</taxon>
        <taxon>Fungi</taxon>
        <taxon>Dikarya</taxon>
        <taxon>Basidiomycota</taxon>
        <taxon>Agaricomycotina</taxon>
        <taxon>Agaricomycetes</taxon>
        <taxon>Agaricomycetidae</taxon>
        <taxon>Boletales</taxon>
        <taxon>Sclerodermatineae</taxon>
        <taxon>Pisolithaceae</taxon>
        <taxon>Pisolithus</taxon>
    </lineage>
</organism>
<dbReference type="HOGENOM" id="CLU_3107335_0_0_1"/>
<reference evidence="1 2" key="1">
    <citation type="submission" date="2014-04" db="EMBL/GenBank/DDBJ databases">
        <authorList>
            <consortium name="DOE Joint Genome Institute"/>
            <person name="Kuo A."/>
            <person name="Kohler A."/>
            <person name="Costa M.D."/>
            <person name="Nagy L.G."/>
            <person name="Floudas D."/>
            <person name="Copeland A."/>
            <person name="Barry K.W."/>
            <person name="Cichocki N."/>
            <person name="Veneault-Fourrey C."/>
            <person name="LaButti K."/>
            <person name="Lindquist E.A."/>
            <person name="Lipzen A."/>
            <person name="Lundell T."/>
            <person name="Morin E."/>
            <person name="Murat C."/>
            <person name="Sun H."/>
            <person name="Tunlid A."/>
            <person name="Henrissat B."/>
            <person name="Grigoriev I.V."/>
            <person name="Hibbett D.S."/>
            <person name="Martin F."/>
            <person name="Nordberg H.P."/>
            <person name="Cantor M.N."/>
            <person name="Hua S.X."/>
        </authorList>
    </citation>
    <scope>NUCLEOTIDE SEQUENCE [LARGE SCALE GENOMIC DNA]</scope>
    <source>
        <strain evidence="1 2">Marx 270</strain>
    </source>
</reference>
<sequence length="51" mass="5426">MAMPVGRALSALPVAKGVVSVESIVTCMLMSFTVSHARATLQDKGNCDRYI</sequence>
<evidence type="ECO:0000313" key="1">
    <source>
        <dbReference type="EMBL" id="KIO14734.1"/>
    </source>
</evidence>
<accession>A0A0C3PZB7</accession>
<name>A0A0C3PZB7_PISTI</name>
<proteinExistence type="predicted"/>
<dbReference type="EMBL" id="KN831944">
    <property type="protein sequence ID" value="KIO14734.1"/>
    <property type="molecule type" value="Genomic_DNA"/>
</dbReference>
<dbReference type="Proteomes" id="UP000054217">
    <property type="component" value="Unassembled WGS sequence"/>
</dbReference>
<keyword evidence="2" id="KW-1185">Reference proteome</keyword>
<reference evidence="2" key="2">
    <citation type="submission" date="2015-01" db="EMBL/GenBank/DDBJ databases">
        <title>Evolutionary Origins and Diversification of the Mycorrhizal Mutualists.</title>
        <authorList>
            <consortium name="DOE Joint Genome Institute"/>
            <consortium name="Mycorrhizal Genomics Consortium"/>
            <person name="Kohler A."/>
            <person name="Kuo A."/>
            <person name="Nagy L.G."/>
            <person name="Floudas D."/>
            <person name="Copeland A."/>
            <person name="Barry K.W."/>
            <person name="Cichocki N."/>
            <person name="Veneault-Fourrey C."/>
            <person name="LaButti K."/>
            <person name="Lindquist E.A."/>
            <person name="Lipzen A."/>
            <person name="Lundell T."/>
            <person name="Morin E."/>
            <person name="Murat C."/>
            <person name="Riley R."/>
            <person name="Ohm R."/>
            <person name="Sun H."/>
            <person name="Tunlid A."/>
            <person name="Henrissat B."/>
            <person name="Grigoriev I.V."/>
            <person name="Hibbett D.S."/>
            <person name="Martin F."/>
        </authorList>
    </citation>
    <scope>NUCLEOTIDE SEQUENCE [LARGE SCALE GENOMIC DNA]</scope>
    <source>
        <strain evidence="2">Marx 270</strain>
    </source>
</reference>
<gene>
    <name evidence="1" type="ORF">M404DRAFT_991485</name>
</gene>